<sequence>MPRKYKRKTDKQVDEFGLRNAILAVLKKDCGLNEAARLYTVKRTTLQSRLKKLRTTKDNGDIIRKFEDSGNESEENEPVNKYGNKYTVTQILQESSISKMARENAQRLFYGQFHLVGDSAYPCKSWLMTPFK</sequence>
<protein>
    <submittedName>
        <fullName evidence="1">Homeobox-like domain superfamily</fullName>
    </submittedName>
</protein>
<gene>
    <name evidence="1" type="ORF">MML48_9g00004452</name>
</gene>
<proteinExistence type="predicted"/>
<dbReference type="EMBL" id="CM043023">
    <property type="protein sequence ID" value="KAI4455518.1"/>
    <property type="molecule type" value="Genomic_DNA"/>
</dbReference>
<name>A0ACB9SJJ9_HOLOL</name>
<evidence type="ECO:0000313" key="1">
    <source>
        <dbReference type="EMBL" id="KAI4455518.1"/>
    </source>
</evidence>
<accession>A0ACB9SJJ9</accession>
<reference evidence="1" key="1">
    <citation type="submission" date="2022-04" db="EMBL/GenBank/DDBJ databases">
        <title>Chromosome-scale genome assembly of Holotrichia oblita Faldermann.</title>
        <authorList>
            <person name="Rongchong L."/>
        </authorList>
    </citation>
    <scope>NUCLEOTIDE SEQUENCE</scope>
    <source>
        <strain evidence="1">81SQS9</strain>
    </source>
</reference>
<organism evidence="1 2">
    <name type="scientific">Holotrichia oblita</name>
    <name type="common">Chafer beetle</name>
    <dbReference type="NCBI Taxonomy" id="644536"/>
    <lineage>
        <taxon>Eukaryota</taxon>
        <taxon>Metazoa</taxon>
        <taxon>Ecdysozoa</taxon>
        <taxon>Arthropoda</taxon>
        <taxon>Hexapoda</taxon>
        <taxon>Insecta</taxon>
        <taxon>Pterygota</taxon>
        <taxon>Neoptera</taxon>
        <taxon>Endopterygota</taxon>
        <taxon>Coleoptera</taxon>
        <taxon>Polyphaga</taxon>
        <taxon>Scarabaeiformia</taxon>
        <taxon>Scarabaeidae</taxon>
        <taxon>Melolonthinae</taxon>
        <taxon>Holotrichia</taxon>
    </lineage>
</organism>
<evidence type="ECO:0000313" key="2">
    <source>
        <dbReference type="Proteomes" id="UP001056778"/>
    </source>
</evidence>
<keyword evidence="2" id="KW-1185">Reference proteome</keyword>
<comment type="caution">
    <text evidence="1">The sequence shown here is derived from an EMBL/GenBank/DDBJ whole genome shotgun (WGS) entry which is preliminary data.</text>
</comment>
<dbReference type="Proteomes" id="UP001056778">
    <property type="component" value="Chromosome 9"/>
</dbReference>